<protein>
    <submittedName>
        <fullName evidence="2">Uncharacterized protein</fullName>
    </submittedName>
</protein>
<name>A0A2Z7BLV2_9LAMI</name>
<evidence type="ECO:0000256" key="1">
    <source>
        <dbReference type="SAM" id="MobiDB-lite"/>
    </source>
</evidence>
<gene>
    <name evidence="2" type="ORF">F511_01442</name>
</gene>
<dbReference type="AlphaFoldDB" id="A0A2Z7BLV2"/>
<accession>A0A2Z7BLV2</accession>
<evidence type="ECO:0000313" key="2">
    <source>
        <dbReference type="EMBL" id="KZV32931.1"/>
    </source>
</evidence>
<sequence length="71" mass="8415">MIYSNQSRKKKAKRGKENKDEENFTIPNLRLLQMKLFVINRRNEIRDLRFENPNLSGVADLSEKLGHLCRV</sequence>
<dbReference type="Proteomes" id="UP000250235">
    <property type="component" value="Unassembled WGS sequence"/>
</dbReference>
<feature type="region of interest" description="Disordered" evidence="1">
    <location>
        <begin position="1"/>
        <end position="21"/>
    </location>
</feature>
<keyword evidence="3" id="KW-1185">Reference proteome</keyword>
<evidence type="ECO:0000313" key="3">
    <source>
        <dbReference type="Proteomes" id="UP000250235"/>
    </source>
</evidence>
<proteinExistence type="predicted"/>
<reference evidence="2 3" key="1">
    <citation type="journal article" date="2015" name="Proc. Natl. Acad. Sci. U.S.A.">
        <title>The resurrection genome of Boea hygrometrica: A blueprint for survival of dehydration.</title>
        <authorList>
            <person name="Xiao L."/>
            <person name="Yang G."/>
            <person name="Zhang L."/>
            <person name="Yang X."/>
            <person name="Zhao S."/>
            <person name="Ji Z."/>
            <person name="Zhou Q."/>
            <person name="Hu M."/>
            <person name="Wang Y."/>
            <person name="Chen M."/>
            <person name="Xu Y."/>
            <person name="Jin H."/>
            <person name="Xiao X."/>
            <person name="Hu G."/>
            <person name="Bao F."/>
            <person name="Hu Y."/>
            <person name="Wan P."/>
            <person name="Li L."/>
            <person name="Deng X."/>
            <person name="Kuang T."/>
            <person name="Xiang C."/>
            <person name="Zhu J.K."/>
            <person name="Oliver M.J."/>
            <person name="He Y."/>
        </authorList>
    </citation>
    <scope>NUCLEOTIDE SEQUENCE [LARGE SCALE GENOMIC DNA]</scope>
    <source>
        <strain evidence="3">cv. XS01</strain>
    </source>
</reference>
<dbReference type="EMBL" id="KV006337">
    <property type="protein sequence ID" value="KZV32931.1"/>
    <property type="molecule type" value="Genomic_DNA"/>
</dbReference>
<organism evidence="2 3">
    <name type="scientific">Dorcoceras hygrometricum</name>
    <dbReference type="NCBI Taxonomy" id="472368"/>
    <lineage>
        <taxon>Eukaryota</taxon>
        <taxon>Viridiplantae</taxon>
        <taxon>Streptophyta</taxon>
        <taxon>Embryophyta</taxon>
        <taxon>Tracheophyta</taxon>
        <taxon>Spermatophyta</taxon>
        <taxon>Magnoliopsida</taxon>
        <taxon>eudicotyledons</taxon>
        <taxon>Gunneridae</taxon>
        <taxon>Pentapetalae</taxon>
        <taxon>asterids</taxon>
        <taxon>lamiids</taxon>
        <taxon>Lamiales</taxon>
        <taxon>Gesneriaceae</taxon>
        <taxon>Didymocarpoideae</taxon>
        <taxon>Trichosporeae</taxon>
        <taxon>Loxocarpinae</taxon>
        <taxon>Dorcoceras</taxon>
    </lineage>
</organism>